<dbReference type="Proteomes" id="UP001049518">
    <property type="component" value="Chromosome"/>
</dbReference>
<dbReference type="EMBL" id="CP059572">
    <property type="protein sequence ID" value="QXJ22426.1"/>
    <property type="molecule type" value="Genomic_DNA"/>
</dbReference>
<dbReference type="RefSeq" id="WP_231335666.1">
    <property type="nucleotide sequence ID" value="NZ_CP059572.1"/>
</dbReference>
<organism evidence="1 2">
    <name type="scientific">Actinomadura graeca</name>
    <dbReference type="NCBI Taxonomy" id="2750812"/>
    <lineage>
        <taxon>Bacteria</taxon>
        <taxon>Bacillati</taxon>
        <taxon>Actinomycetota</taxon>
        <taxon>Actinomycetes</taxon>
        <taxon>Streptosporangiales</taxon>
        <taxon>Thermomonosporaceae</taxon>
        <taxon>Actinomadura</taxon>
    </lineage>
</organism>
<keyword evidence="2" id="KW-1185">Reference proteome</keyword>
<reference evidence="1" key="1">
    <citation type="submission" date="2020-07" db="EMBL/GenBank/DDBJ databases">
        <authorList>
            <person name="Tarantini F.S."/>
            <person name="Hong K.W."/>
            <person name="Chan K.G."/>
        </authorList>
    </citation>
    <scope>NUCLEOTIDE SEQUENCE</scope>
    <source>
        <strain evidence="1">32-07</strain>
    </source>
</reference>
<proteinExistence type="predicted"/>
<sequence>MPSWAPGHVLRLTADGDGRAIGRALGSCGYMMMRGQRPPIARWPDDPAGAADETGATRLDPRAVVWDAYGADLALAALLPGVRYEPVPRHAEEFVLRITDDAGSWACVLYVAGDVDYTVHQAGARSLWDEVYDAYMRWMSWGRPGRERFGITVDSGGLRVWLDSPSGGVG</sequence>
<name>A0ABX8QUK3_9ACTN</name>
<accession>A0ABX8QUK3</accession>
<protein>
    <submittedName>
        <fullName evidence="1">Uncharacterized protein</fullName>
    </submittedName>
</protein>
<evidence type="ECO:0000313" key="1">
    <source>
        <dbReference type="EMBL" id="QXJ22426.1"/>
    </source>
</evidence>
<evidence type="ECO:0000313" key="2">
    <source>
        <dbReference type="Proteomes" id="UP001049518"/>
    </source>
</evidence>
<gene>
    <name evidence="1" type="ORF">AGRA3207_003422</name>
</gene>